<dbReference type="Pfam" id="PF00440">
    <property type="entry name" value="TetR_N"/>
    <property type="match status" value="1"/>
</dbReference>
<feature type="DNA-binding region" description="H-T-H motif" evidence="4">
    <location>
        <begin position="31"/>
        <end position="50"/>
    </location>
</feature>
<dbReference type="Gene3D" id="1.10.357.10">
    <property type="entry name" value="Tetracycline Repressor, domain 2"/>
    <property type="match status" value="1"/>
</dbReference>
<accession>A0A368TAA8</accession>
<dbReference type="PROSITE" id="PS50977">
    <property type="entry name" value="HTH_TETR_2"/>
    <property type="match status" value="1"/>
</dbReference>
<dbReference type="SUPFAM" id="SSF46689">
    <property type="entry name" value="Homeodomain-like"/>
    <property type="match status" value="1"/>
</dbReference>
<dbReference type="GO" id="GO:0003677">
    <property type="term" value="F:DNA binding"/>
    <property type="evidence" value="ECO:0007669"/>
    <property type="project" value="UniProtKB-UniRule"/>
</dbReference>
<keyword evidence="3" id="KW-0804">Transcription</keyword>
<sequence>MMARRHDPERRDRIIDAAISCIAEDGVAGTSHRRVAARADVPLGSMTYHFASMDDLLVEAFTRFATSIADTFEQRLAASPDQDAAAEAVVALIHGDLQRSQREHVLTYELYTLAARRPAFRSITQTWMRASRRALERHFAPETVRALDAYIEGAALHIALDPDPQPPAATRAAVDRLTRAPARGAVASVRP</sequence>
<protein>
    <submittedName>
        <fullName evidence="6">TetR family transcriptional regulator</fullName>
    </submittedName>
</protein>
<keyword evidence="1" id="KW-0805">Transcription regulation</keyword>
<evidence type="ECO:0000256" key="4">
    <source>
        <dbReference type="PROSITE-ProRule" id="PRU00335"/>
    </source>
</evidence>
<dbReference type="AlphaFoldDB" id="A0A368TAA8"/>
<evidence type="ECO:0000313" key="6">
    <source>
        <dbReference type="EMBL" id="RCV61821.1"/>
    </source>
</evidence>
<proteinExistence type="predicted"/>
<dbReference type="Proteomes" id="UP000253318">
    <property type="component" value="Unassembled WGS sequence"/>
</dbReference>
<dbReference type="InterPro" id="IPR009057">
    <property type="entry name" value="Homeodomain-like_sf"/>
</dbReference>
<evidence type="ECO:0000256" key="1">
    <source>
        <dbReference type="ARBA" id="ARBA00023015"/>
    </source>
</evidence>
<gene>
    <name evidence="6" type="ORF">DEF24_03300</name>
</gene>
<comment type="caution">
    <text evidence="6">The sequence shown here is derived from an EMBL/GenBank/DDBJ whole genome shotgun (WGS) entry which is preliminary data.</text>
</comment>
<name>A0A368TAA8_9ACTN</name>
<dbReference type="EMBL" id="QEIN01000015">
    <property type="protein sequence ID" value="RCV61821.1"/>
    <property type="molecule type" value="Genomic_DNA"/>
</dbReference>
<dbReference type="InterPro" id="IPR036271">
    <property type="entry name" value="Tet_transcr_reg_TetR-rel_C_sf"/>
</dbReference>
<evidence type="ECO:0000259" key="5">
    <source>
        <dbReference type="PROSITE" id="PS50977"/>
    </source>
</evidence>
<dbReference type="InterPro" id="IPR041583">
    <property type="entry name" value="TetR_C_31"/>
</dbReference>
<dbReference type="PANTHER" id="PTHR47506:SF6">
    <property type="entry name" value="HTH-TYPE TRANSCRIPTIONAL REPRESSOR NEMR"/>
    <property type="match status" value="1"/>
</dbReference>
<dbReference type="PRINTS" id="PR00455">
    <property type="entry name" value="HTHTETR"/>
</dbReference>
<keyword evidence="2 4" id="KW-0238">DNA-binding</keyword>
<reference evidence="6 7" key="1">
    <citation type="submission" date="2018-04" db="EMBL/GenBank/DDBJ databases">
        <title>Novel actinobacteria from marine sediment.</title>
        <authorList>
            <person name="Ng Z.Y."/>
            <person name="Tan G.Y.A."/>
        </authorList>
    </citation>
    <scope>NUCLEOTIDE SEQUENCE [LARGE SCALE GENOMIC DNA]</scope>
    <source>
        <strain evidence="6 7">TPS81</strain>
    </source>
</reference>
<evidence type="ECO:0000256" key="3">
    <source>
        <dbReference type="ARBA" id="ARBA00023163"/>
    </source>
</evidence>
<organism evidence="6 7">
    <name type="scientific">Marinitenerispora sediminis</name>
    <dbReference type="NCBI Taxonomy" id="1931232"/>
    <lineage>
        <taxon>Bacteria</taxon>
        <taxon>Bacillati</taxon>
        <taxon>Actinomycetota</taxon>
        <taxon>Actinomycetes</taxon>
        <taxon>Streptosporangiales</taxon>
        <taxon>Nocardiopsidaceae</taxon>
        <taxon>Marinitenerispora</taxon>
    </lineage>
</organism>
<dbReference type="OrthoDB" id="6929199at2"/>
<evidence type="ECO:0000256" key="2">
    <source>
        <dbReference type="ARBA" id="ARBA00023125"/>
    </source>
</evidence>
<evidence type="ECO:0000313" key="7">
    <source>
        <dbReference type="Proteomes" id="UP000253318"/>
    </source>
</evidence>
<dbReference type="InterPro" id="IPR001647">
    <property type="entry name" value="HTH_TetR"/>
</dbReference>
<dbReference type="SUPFAM" id="SSF48498">
    <property type="entry name" value="Tetracyclin repressor-like, C-terminal domain"/>
    <property type="match status" value="1"/>
</dbReference>
<dbReference type="Pfam" id="PF17940">
    <property type="entry name" value="TetR_C_31"/>
    <property type="match status" value="1"/>
</dbReference>
<feature type="domain" description="HTH tetR-type" evidence="5">
    <location>
        <begin position="8"/>
        <end position="68"/>
    </location>
</feature>
<dbReference type="PANTHER" id="PTHR47506">
    <property type="entry name" value="TRANSCRIPTIONAL REGULATORY PROTEIN"/>
    <property type="match status" value="1"/>
</dbReference>
<keyword evidence="7" id="KW-1185">Reference proteome</keyword>